<evidence type="ECO:0000313" key="6">
    <source>
        <dbReference type="Proteomes" id="UP000193431"/>
    </source>
</evidence>
<dbReference type="InterPro" id="IPR035914">
    <property type="entry name" value="Sperma_CUB_dom_sf"/>
</dbReference>
<dbReference type="SMART" id="SM00089">
    <property type="entry name" value="PKD"/>
    <property type="match status" value="1"/>
</dbReference>
<dbReference type="InterPro" id="IPR026341">
    <property type="entry name" value="T9SS_type_B"/>
</dbReference>
<accession>A0A1W6MJ17</accession>
<feature type="domain" description="P/Homo B" evidence="4">
    <location>
        <begin position="258"/>
        <end position="441"/>
    </location>
</feature>
<dbReference type="InterPro" id="IPR002884">
    <property type="entry name" value="P_dom"/>
</dbReference>
<dbReference type="InterPro" id="IPR035986">
    <property type="entry name" value="PKD_dom_sf"/>
</dbReference>
<dbReference type="GO" id="GO:0006508">
    <property type="term" value="P:proteolysis"/>
    <property type="evidence" value="ECO:0007669"/>
    <property type="project" value="UniProtKB-KW"/>
</dbReference>
<dbReference type="InterPro" id="IPR008979">
    <property type="entry name" value="Galactose-bd-like_sf"/>
</dbReference>
<evidence type="ECO:0000259" key="3">
    <source>
        <dbReference type="PROSITE" id="PS50093"/>
    </source>
</evidence>
<dbReference type="SUPFAM" id="SSF49785">
    <property type="entry name" value="Galactose-binding domain-like"/>
    <property type="match status" value="1"/>
</dbReference>
<dbReference type="SUPFAM" id="SSF49299">
    <property type="entry name" value="PKD domain"/>
    <property type="match status" value="1"/>
</dbReference>
<protein>
    <recommendedName>
        <fullName evidence="7">P/Homo B domain-containing protein</fullName>
    </recommendedName>
</protein>
<dbReference type="PROSITE" id="PS50093">
    <property type="entry name" value="PKD"/>
    <property type="match status" value="1"/>
</dbReference>
<proteinExistence type="predicted"/>
<dbReference type="Gene3D" id="2.60.120.290">
    <property type="entry name" value="Spermadhesin, CUB domain"/>
    <property type="match status" value="1"/>
</dbReference>
<dbReference type="NCBIfam" id="TIGR04131">
    <property type="entry name" value="Bac_Flav_CTERM"/>
    <property type="match status" value="1"/>
</dbReference>
<dbReference type="Gene3D" id="2.60.120.260">
    <property type="entry name" value="Galactose-binding domain-like"/>
    <property type="match status" value="1"/>
</dbReference>
<dbReference type="Pfam" id="PF18911">
    <property type="entry name" value="PKD_4"/>
    <property type="match status" value="1"/>
</dbReference>
<name>A0A1W6MJ17_9FLAO</name>
<organism evidence="5 6">
    <name type="scientific">Nonlabens spongiae</name>
    <dbReference type="NCBI Taxonomy" id="331648"/>
    <lineage>
        <taxon>Bacteria</taxon>
        <taxon>Pseudomonadati</taxon>
        <taxon>Bacteroidota</taxon>
        <taxon>Flavobacteriia</taxon>
        <taxon>Flavobacteriales</taxon>
        <taxon>Flavobacteriaceae</taxon>
        <taxon>Nonlabens</taxon>
    </lineage>
</organism>
<keyword evidence="1" id="KW-0645">Protease</keyword>
<dbReference type="Pfam" id="PF13585">
    <property type="entry name" value="CHU_C"/>
    <property type="match status" value="1"/>
</dbReference>
<dbReference type="InterPro" id="IPR022409">
    <property type="entry name" value="PKD/Chitinase_dom"/>
</dbReference>
<dbReference type="STRING" id="331648.BST97_06140"/>
<gene>
    <name evidence="5" type="ORF">BST97_06140</name>
</gene>
<keyword evidence="6" id="KW-1185">Reference proteome</keyword>
<dbReference type="PROSITE" id="PS51829">
    <property type="entry name" value="P_HOMO_B"/>
    <property type="match status" value="1"/>
</dbReference>
<dbReference type="SUPFAM" id="SSF49854">
    <property type="entry name" value="Spermadhesin, CUB domain"/>
    <property type="match status" value="1"/>
</dbReference>
<evidence type="ECO:0008006" key="7">
    <source>
        <dbReference type="Google" id="ProtNLM"/>
    </source>
</evidence>
<feature type="domain" description="PKD" evidence="3">
    <location>
        <begin position="163"/>
        <end position="236"/>
    </location>
</feature>
<keyword evidence="2" id="KW-0378">Hydrolase</keyword>
<dbReference type="CDD" id="cd00146">
    <property type="entry name" value="PKD"/>
    <property type="match status" value="1"/>
</dbReference>
<reference evidence="5 6" key="1">
    <citation type="submission" date="2016-11" db="EMBL/GenBank/DDBJ databases">
        <title>Trade-off between light-utilization and light-protection in marine flavobacteria.</title>
        <authorList>
            <person name="Kumagai Y."/>
        </authorList>
    </citation>
    <scope>NUCLEOTIDE SEQUENCE [LARGE SCALE GENOMIC DNA]</scope>
    <source>
        <strain evidence="5 6">JCM 13191</strain>
    </source>
</reference>
<dbReference type="InterPro" id="IPR013783">
    <property type="entry name" value="Ig-like_fold"/>
</dbReference>
<evidence type="ECO:0000256" key="2">
    <source>
        <dbReference type="ARBA" id="ARBA00022801"/>
    </source>
</evidence>
<evidence type="ECO:0000313" key="5">
    <source>
        <dbReference type="EMBL" id="ARN77605.1"/>
    </source>
</evidence>
<evidence type="ECO:0000259" key="4">
    <source>
        <dbReference type="PROSITE" id="PS51829"/>
    </source>
</evidence>
<sequence length="1603" mass="173091">MLFSQTAQIVVPGDDNGGNGYRFNGCAVISVADSGGRSGNYGNNENSLATFCPDISTDQIQLDIQTLDLAAGDVLTIYDGDSTSAPVLFTGTAGDAAPGLLQATNATPTGCLTLTFTSNGSGTARGFFGRRSCFNPCQAISPTVVTNPPMDGDGIVRICQGDTVDFNGSAVFSDDASGAVYTFDLGNGNGEVVGPNQSETYSQPGVYYVQFTATDNQGCFDRVENDVIVQVSTDPDFTGTRAEESNLCFGESTNLIGQVATTDFTVDIAPPVAGTTFLPDGVGVSYRTCVTVDGFPNGAILTDASDIAGIFAVIEHSWTSDLDIEITSPSGQNIFLFARTGGGTFFGEPIDDDSNLNPGIGYRYNFTESGSATRTLGATANATGGGVSIPPGDYFPEDSFVGLVGSTLNGDWCITVTDFLPSDNGYIFEWGIEFAPGVLPPEISFQPSVASTRWLPDPTIEEINGETITVRPDVTGQTCYTYELIDSFGCEYFRTVCVNVEPEIPTGTPNNYTFCSNSTTTSIDLTQNDTALLAALDPATHTVSYYLTEENAFDQRNALTNADNYPVPSTTQIIYAAVFDQNAGCADVQPIEINIFDVGDIQVADLEVCEALVGYNLEDYIRTSAGLTGSSDISITIHDNQNDADTGASERSDLFIYDQASGTVEIFVRFESTVNTACAATDSFEISVTPSVTSRILDDLEQCQNPDGTPVSFDLEDQDVAVLNGSSPSDFTITYHDSLDDAMNDRDPLPFMDYEVSSIETIHVRIESQINPTCYTLNSFDVVPFELPDLATAPDLIEDDDLSGDNVEIFNLTDNEVAIAANLSSFNYSFTYHASRNAAEVGTPEIQNPTTYQNINLSDTIYVRVENTITGCYSITEFDVIVNPLPDLGVPIDLSECGDLTQAQTIFTLSENTSRIEDGRNDVLITYHDSFQNAEAGIDDLDDQSYPASSTPQTVFYRVQATNGTVFNVGQFDVITVGAPTANQPSDIEACADENGVATVNLSDPTLELNITGGQPDVTLTIYENQNDADNLTDALGASFEFSGDTTLIARVDDDNSECFSFTTISLIFNELPELTTAPAIELCDDLSEDGIEVFDLTQNNTLITQNVSAPNLAISYYSDRNAALNGTGTTLPDNYPNANPNQNEEIFVRVENTDTGCASVTSFEIRVISIPGLGNPQELVECDPSGNQEAVFALSENTDDIINGRNNIVVTYYQDRQDAEDGTDPLDESNHQNMGNPQEIFYQVRNTDTSCLNVGSFFIRTVDAPIAIIPMPLDDECDTGNGTATVDLTQVTGQVTNNTPGSTLSFYANQDDADLMVNALNATSYEFDRDQTIVIRVDADNTECASFTTVDLVFNELPAPILDDEYRLCVDVDGSLINGPVPLDTGLNNTDYTFEWSLSGNIIAGATSSIYNATEEGDYSVLVTDIMTQCQQSETTFVRERGVPEIYDIQVTTTPFDLTHNVIATAQGPDEYWFRLDDGPYIYTGLWEDVQPGPHTVTVAERSGCGEIVEEIFVFGYPDFFTPNDDGYHDTWNIVGGDLLPGTTLNIFDRYGKLIANIDPSGPGWDGTFNGEQLPSTDYWFVINYEVDGRTAEARGHFAMKR</sequence>
<dbReference type="Proteomes" id="UP000193431">
    <property type="component" value="Chromosome"/>
</dbReference>
<dbReference type="EMBL" id="CP019344">
    <property type="protein sequence ID" value="ARN77605.1"/>
    <property type="molecule type" value="Genomic_DNA"/>
</dbReference>
<dbReference type="GO" id="GO:0004252">
    <property type="term" value="F:serine-type endopeptidase activity"/>
    <property type="evidence" value="ECO:0007669"/>
    <property type="project" value="InterPro"/>
</dbReference>
<dbReference type="InterPro" id="IPR000601">
    <property type="entry name" value="PKD_dom"/>
</dbReference>
<dbReference type="Gene3D" id="2.60.40.10">
    <property type="entry name" value="Immunoglobulins"/>
    <property type="match status" value="1"/>
</dbReference>
<evidence type="ECO:0000256" key="1">
    <source>
        <dbReference type="ARBA" id="ARBA00022670"/>
    </source>
</evidence>